<evidence type="ECO:0000256" key="1">
    <source>
        <dbReference type="ARBA" id="ARBA00010641"/>
    </source>
</evidence>
<evidence type="ECO:0000259" key="5">
    <source>
        <dbReference type="Pfam" id="PF04542"/>
    </source>
</evidence>
<dbReference type="InterPro" id="IPR013325">
    <property type="entry name" value="RNA_pol_sigma_r2"/>
</dbReference>
<keyword evidence="2" id="KW-0805">Transcription regulation</keyword>
<gene>
    <name evidence="7" type="ORF">ON006_03700</name>
</gene>
<dbReference type="Proteomes" id="UP001164653">
    <property type="component" value="Chromosome"/>
</dbReference>
<evidence type="ECO:0000313" key="7">
    <source>
        <dbReference type="EMBL" id="WAC13067.1"/>
    </source>
</evidence>
<dbReference type="NCBIfam" id="TIGR02937">
    <property type="entry name" value="sigma70-ECF"/>
    <property type="match status" value="1"/>
</dbReference>
<dbReference type="GO" id="GO:0006352">
    <property type="term" value="P:DNA-templated transcription initiation"/>
    <property type="evidence" value="ECO:0007669"/>
    <property type="project" value="InterPro"/>
</dbReference>
<dbReference type="InterPro" id="IPR007627">
    <property type="entry name" value="RNA_pol_sigma70_r2"/>
</dbReference>
<keyword evidence="4" id="KW-0804">Transcription</keyword>
<dbReference type="GO" id="GO:0016987">
    <property type="term" value="F:sigma factor activity"/>
    <property type="evidence" value="ECO:0007669"/>
    <property type="project" value="UniProtKB-KW"/>
</dbReference>
<dbReference type="GO" id="GO:0003677">
    <property type="term" value="F:DNA binding"/>
    <property type="evidence" value="ECO:0007669"/>
    <property type="project" value="InterPro"/>
</dbReference>
<dbReference type="InterPro" id="IPR014284">
    <property type="entry name" value="RNA_pol_sigma-70_dom"/>
</dbReference>
<dbReference type="InterPro" id="IPR013324">
    <property type="entry name" value="RNA_pol_sigma_r3/r4-like"/>
</dbReference>
<evidence type="ECO:0000256" key="4">
    <source>
        <dbReference type="ARBA" id="ARBA00023163"/>
    </source>
</evidence>
<dbReference type="Pfam" id="PF08281">
    <property type="entry name" value="Sigma70_r4_2"/>
    <property type="match status" value="1"/>
</dbReference>
<protein>
    <submittedName>
        <fullName evidence="7">RNA polymerase sigma-70 factor</fullName>
    </submittedName>
</protein>
<dbReference type="InterPro" id="IPR039425">
    <property type="entry name" value="RNA_pol_sigma-70-like"/>
</dbReference>
<dbReference type="InterPro" id="IPR036388">
    <property type="entry name" value="WH-like_DNA-bd_sf"/>
</dbReference>
<dbReference type="Pfam" id="PF04542">
    <property type="entry name" value="Sigma70_r2"/>
    <property type="match status" value="1"/>
</dbReference>
<dbReference type="PANTHER" id="PTHR43133:SF46">
    <property type="entry name" value="RNA POLYMERASE SIGMA-70 FACTOR ECF SUBFAMILY"/>
    <property type="match status" value="1"/>
</dbReference>
<dbReference type="PANTHER" id="PTHR43133">
    <property type="entry name" value="RNA POLYMERASE ECF-TYPE SIGMA FACTO"/>
    <property type="match status" value="1"/>
</dbReference>
<proteinExistence type="inferred from homology"/>
<dbReference type="SUPFAM" id="SSF88946">
    <property type="entry name" value="Sigma2 domain of RNA polymerase sigma factors"/>
    <property type="match status" value="1"/>
</dbReference>
<sequence>MTTPLPGNSEDQTWGRNQRPFSSEAKIPVQTDDERLLRETFAADPKDGCSLLFRRYYVTLCNHAARFVHSQEVAEDIVSELFEAFWAHRIFEHVTSSYRAYLYKAVRHRTYNYMRWNLRQTDPLESISISPVAQTVNPDEALQYTELYLKVESIIQELSPQCRKAYLLKRVEGKKYDEIAQELQITPKAVEGLVSRALTKLRTGLKESWFLTILLPAFL</sequence>
<dbReference type="AlphaFoldDB" id="A0A9E8SQI0"/>
<dbReference type="InterPro" id="IPR014327">
    <property type="entry name" value="RNA_pol_sigma70_bacteroid"/>
</dbReference>
<evidence type="ECO:0000259" key="6">
    <source>
        <dbReference type="Pfam" id="PF08281"/>
    </source>
</evidence>
<feature type="domain" description="RNA polymerase sigma factor 70 region 4 type 2" evidence="6">
    <location>
        <begin position="150"/>
        <end position="201"/>
    </location>
</feature>
<evidence type="ECO:0000256" key="3">
    <source>
        <dbReference type="ARBA" id="ARBA00023082"/>
    </source>
</evidence>
<dbReference type="CDD" id="cd06171">
    <property type="entry name" value="Sigma70_r4"/>
    <property type="match status" value="1"/>
</dbReference>
<reference evidence="7" key="1">
    <citation type="submission" date="2022-11" db="EMBL/GenBank/DDBJ databases">
        <title>Dyadobacter pollutisoli sp. nov., isolated from plastic dumped soil.</title>
        <authorList>
            <person name="Kim J.M."/>
            <person name="Kim K.R."/>
            <person name="Lee J.K."/>
            <person name="Hao L."/>
            <person name="Jeon C.O."/>
        </authorList>
    </citation>
    <scope>NUCLEOTIDE SEQUENCE</scope>
    <source>
        <strain evidence="7">U1</strain>
    </source>
</reference>
<dbReference type="InterPro" id="IPR013249">
    <property type="entry name" value="RNA_pol_sigma70_r4_t2"/>
</dbReference>
<name>A0A9E8SQI0_9BACT</name>
<dbReference type="KEGG" id="dpf:ON006_03700"/>
<evidence type="ECO:0000256" key="2">
    <source>
        <dbReference type="ARBA" id="ARBA00023015"/>
    </source>
</evidence>
<accession>A0A9E8SQI0</accession>
<dbReference type="RefSeq" id="WP_244823958.1">
    <property type="nucleotide sequence ID" value="NZ_CP112998.1"/>
</dbReference>
<dbReference type="EMBL" id="CP112998">
    <property type="protein sequence ID" value="WAC13067.1"/>
    <property type="molecule type" value="Genomic_DNA"/>
</dbReference>
<dbReference type="NCBIfam" id="TIGR02985">
    <property type="entry name" value="Sig70_bacteroi1"/>
    <property type="match status" value="1"/>
</dbReference>
<organism evidence="7 8">
    <name type="scientific">Dyadobacter pollutisoli</name>
    <dbReference type="NCBI Taxonomy" id="2910158"/>
    <lineage>
        <taxon>Bacteria</taxon>
        <taxon>Pseudomonadati</taxon>
        <taxon>Bacteroidota</taxon>
        <taxon>Cytophagia</taxon>
        <taxon>Cytophagales</taxon>
        <taxon>Spirosomataceae</taxon>
        <taxon>Dyadobacter</taxon>
    </lineage>
</organism>
<keyword evidence="8" id="KW-1185">Reference proteome</keyword>
<evidence type="ECO:0000313" key="8">
    <source>
        <dbReference type="Proteomes" id="UP001164653"/>
    </source>
</evidence>
<feature type="domain" description="RNA polymerase sigma-70 region 2" evidence="5">
    <location>
        <begin position="52"/>
        <end position="115"/>
    </location>
</feature>
<dbReference type="SUPFAM" id="SSF88659">
    <property type="entry name" value="Sigma3 and sigma4 domains of RNA polymerase sigma factors"/>
    <property type="match status" value="1"/>
</dbReference>
<dbReference type="Gene3D" id="1.10.10.10">
    <property type="entry name" value="Winged helix-like DNA-binding domain superfamily/Winged helix DNA-binding domain"/>
    <property type="match status" value="1"/>
</dbReference>
<keyword evidence="3" id="KW-0731">Sigma factor</keyword>
<comment type="similarity">
    <text evidence="1">Belongs to the sigma-70 factor family. ECF subfamily.</text>
</comment>
<dbReference type="Gene3D" id="1.10.1740.10">
    <property type="match status" value="1"/>
</dbReference>